<feature type="compositionally biased region" description="Polar residues" evidence="1">
    <location>
        <begin position="51"/>
        <end position="69"/>
    </location>
</feature>
<dbReference type="Proteomes" id="UP001153269">
    <property type="component" value="Unassembled WGS sequence"/>
</dbReference>
<reference evidence="2" key="1">
    <citation type="submission" date="2020-03" db="EMBL/GenBank/DDBJ databases">
        <authorList>
            <person name="Weist P."/>
        </authorList>
    </citation>
    <scope>NUCLEOTIDE SEQUENCE</scope>
</reference>
<dbReference type="AlphaFoldDB" id="A0A9N7UI46"/>
<accession>A0A9N7UI46</accession>
<protein>
    <submittedName>
        <fullName evidence="2">Uncharacterized protein</fullName>
    </submittedName>
</protein>
<proteinExistence type="predicted"/>
<organism evidence="2 3">
    <name type="scientific">Pleuronectes platessa</name>
    <name type="common">European plaice</name>
    <dbReference type="NCBI Taxonomy" id="8262"/>
    <lineage>
        <taxon>Eukaryota</taxon>
        <taxon>Metazoa</taxon>
        <taxon>Chordata</taxon>
        <taxon>Craniata</taxon>
        <taxon>Vertebrata</taxon>
        <taxon>Euteleostomi</taxon>
        <taxon>Actinopterygii</taxon>
        <taxon>Neopterygii</taxon>
        <taxon>Teleostei</taxon>
        <taxon>Neoteleostei</taxon>
        <taxon>Acanthomorphata</taxon>
        <taxon>Carangaria</taxon>
        <taxon>Pleuronectiformes</taxon>
        <taxon>Pleuronectoidei</taxon>
        <taxon>Pleuronectidae</taxon>
        <taxon>Pleuronectes</taxon>
    </lineage>
</organism>
<comment type="caution">
    <text evidence="2">The sequence shown here is derived from an EMBL/GenBank/DDBJ whole genome shotgun (WGS) entry which is preliminary data.</text>
</comment>
<dbReference type="EMBL" id="CADEAL010001236">
    <property type="protein sequence ID" value="CAB1430513.1"/>
    <property type="molecule type" value="Genomic_DNA"/>
</dbReference>
<evidence type="ECO:0000313" key="3">
    <source>
        <dbReference type="Proteomes" id="UP001153269"/>
    </source>
</evidence>
<evidence type="ECO:0000256" key="1">
    <source>
        <dbReference type="SAM" id="MobiDB-lite"/>
    </source>
</evidence>
<feature type="region of interest" description="Disordered" evidence="1">
    <location>
        <begin position="45"/>
        <end position="69"/>
    </location>
</feature>
<keyword evidence="3" id="KW-1185">Reference proteome</keyword>
<name>A0A9N7UI46_PLEPL</name>
<sequence length="107" mass="12108">MKLCRNTCPIISLIKTQFQSSGYMEQEKIGLHGLTELDHSNTEMLKRNGHSGASSSSRLTSPNYQRVSKQSDMTDLLSESCGHDWKALPAYYDRSVIAREEKSGPWR</sequence>
<gene>
    <name evidence="2" type="ORF">PLEPLA_LOCUS18495</name>
</gene>
<evidence type="ECO:0000313" key="2">
    <source>
        <dbReference type="EMBL" id="CAB1430513.1"/>
    </source>
</evidence>